<protein>
    <recommendedName>
        <fullName evidence="6">FLZ-type domain-containing protein</fullName>
    </recommendedName>
</protein>
<dbReference type="GO" id="GO:0005737">
    <property type="term" value="C:cytoplasm"/>
    <property type="evidence" value="ECO:0007669"/>
    <property type="project" value="UniProtKB-SubCell"/>
</dbReference>
<feature type="zinc finger region" description="FLZ-type" evidence="5">
    <location>
        <begin position="89"/>
        <end position="133"/>
    </location>
</feature>
<dbReference type="Proteomes" id="UP001141806">
    <property type="component" value="Unassembled WGS sequence"/>
</dbReference>
<dbReference type="EMBL" id="JAMYWD010000011">
    <property type="protein sequence ID" value="KAJ4955687.1"/>
    <property type="molecule type" value="Genomic_DNA"/>
</dbReference>
<dbReference type="OrthoDB" id="1864056at2759"/>
<keyword evidence="3" id="KW-0963">Cytoplasm</keyword>
<accession>A0A9Q0GWX5</accession>
<reference evidence="7" key="1">
    <citation type="journal article" date="2023" name="Plant J.">
        <title>The genome of the king protea, Protea cynaroides.</title>
        <authorList>
            <person name="Chang J."/>
            <person name="Duong T.A."/>
            <person name="Schoeman C."/>
            <person name="Ma X."/>
            <person name="Roodt D."/>
            <person name="Barker N."/>
            <person name="Li Z."/>
            <person name="Van de Peer Y."/>
            <person name="Mizrachi E."/>
        </authorList>
    </citation>
    <scope>NUCLEOTIDE SEQUENCE</scope>
    <source>
        <tissue evidence="7">Young leaves</tissue>
    </source>
</reference>
<name>A0A9Q0GWX5_9MAGN</name>
<dbReference type="GO" id="GO:0046872">
    <property type="term" value="F:metal ion binding"/>
    <property type="evidence" value="ECO:0007669"/>
    <property type="project" value="UniProtKB-KW"/>
</dbReference>
<dbReference type="AlphaFoldDB" id="A0A9Q0GWX5"/>
<comment type="similarity">
    <text evidence="2">Belongs to the FLZ family.</text>
</comment>
<evidence type="ECO:0000256" key="1">
    <source>
        <dbReference type="ARBA" id="ARBA00004496"/>
    </source>
</evidence>
<evidence type="ECO:0000256" key="5">
    <source>
        <dbReference type="PROSITE-ProRule" id="PRU01131"/>
    </source>
</evidence>
<evidence type="ECO:0000256" key="4">
    <source>
        <dbReference type="ARBA" id="ARBA00022723"/>
    </source>
</evidence>
<evidence type="ECO:0000256" key="3">
    <source>
        <dbReference type="ARBA" id="ARBA00022490"/>
    </source>
</evidence>
<evidence type="ECO:0000256" key="2">
    <source>
        <dbReference type="ARBA" id="ARBA00009374"/>
    </source>
</evidence>
<sequence length="169" mass="18990">MSVKRSRIASSVSLGEINLYSMVRPIGSPPALCEKTAVPRAVKRSAPKFSNSSYVEPEKSCRRILTIASPVRESRVEDPKLSFDAKVGGFLEECYLCKKKIGDSDEVFMYSYLRAFCSSKCRDQQIDLDRGKETSAGDSRENAILRHWEQNLKGRFGAQNPQNEKDMVS</sequence>
<evidence type="ECO:0000313" key="7">
    <source>
        <dbReference type="EMBL" id="KAJ4955687.1"/>
    </source>
</evidence>
<comment type="subcellular location">
    <subcellularLocation>
        <location evidence="1">Cytoplasm</location>
    </subcellularLocation>
</comment>
<dbReference type="PANTHER" id="PTHR33059">
    <property type="entry name" value="FCS-LIKE ZINC FINGER 5"/>
    <property type="match status" value="1"/>
</dbReference>
<dbReference type="PROSITE" id="PS51795">
    <property type="entry name" value="ZF_FLZ"/>
    <property type="match status" value="1"/>
</dbReference>
<organism evidence="7 8">
    <name type="scientific">Protea cynaroides</name>
    <dbReference type="NCBI Taxonomy" id="273540"/>
    <lineage>
        <taxon>Eukaryota</taxon>
        <taxon>Viridiplantae</taxon>
        <taxon>Streptophyta</taxon>
        <taxon>Embryophyta</taxon>
        <taxon>Tracheophyta</taxon>
        <taxon>Spermatophyta</taxon>
        <taxon>Magnoliopsida</taxon>
        <taxon>Proteales</taxon>
        <taxon>Proteaceae</taxon>
        <taxon>Protea</taxon>
    </lineage>
</organism>
<feature type="domain" description="FLZ-type" evidence="6">
    <location>
        <begin position="89"/>
        <end position="133"/>
    </location>
</feature>
<dbReference type="InterPro" id="IPR007650">
    <property type="entry name" value="Zf-FLZ_dom"/>
</dbReference>
<evidence type="ECO:0000259" key="6">
    <source>
        <dbReference type="PROSITE" id="PS51795"/>
    </source>
</evidence>
<dbReference type="Pfam" id="PF04570">
    <property type="entry name" value="zf-FLZ"/>
    <property type="match status" value="1"/>
</dbReference>
<proteinExistence type="inferred from homology"/>
<evidence type="ECO:0000313" key="8">
    <source>
        <dbReference type="Proteomes" id="UP001141806"/>
    </source>
</evidence>
<keyword evidence="8" id="KW-1185">Reference proteome</keyword>
<comment type="caution">
    <text evidence="7">The sequence shown here is derived from an EMBL/GenBank/DDBJ whole genome shotgun (WGS) entry which is preliminary data.</text>
</comment>
<dbReference type="PANTHER" id="PTHR33059:SF81">
    <property type="entry name" value="FLZ-TYPE DOMAIN-CONTAINING PROTEIN"/>
    <property type="match status" value="1"/>
</dbReference>
<gene>
    <name evidence="7" type="ORF">NE237_012470</name>
</gene>
<keyword evidence="4" id="KW-0479">Metal-binding</keyword>